<dbReference type="Proteomes" id="UP000517252">
    <property type="component" value="Unassembled WGS sequence"/>
</dbReference>
<dbReference type="SUPFAM" id="SSF53300">
    <property type="entry name" value="vWA-like"/>
    <property type="match status" value="1"/>
</dbReference>
<dbReference type="PROSITE" id="PS50234">
    <property type="entry name" value="VWFA"/>
    <property type="match status" value="1"/>
</dbReference>
<dbReference type="EMBL" id="BLZH01000003">
    <property type="protein sequence ID" value="GFP54056.1"/>
    <property type="molecule type" value="Genomic_DNA"/>
</dbReference>
<feature type="region of interest" description="Disordered" evidence="1">
    <location>
        <begin position="1"/>
        <end position="52"/>
    </location>
</feature>
<evidence type="ECO:0000313" key="4">
    <source>
        <dbReference type="Proteomes" id="UP000517252"/>
    </source>
</evidence>
<accession>A0A6V8QQI1</accession>
<evidence type="ECO:0000256" key="1">
    <source>
        <dbReference type="SAM" id="MobiDB-lite"/>
    </source>
</evidence>
<organism evidence="3 4">
    <name type="scientific">Trichoderma asperellum</name>
    <name type="common">Filamentous fungus</name>
    <dbReference type="NCBI Taxonomy" id="101201"/>
    <lineage>
        <taxon>Eukaryota</taxon>
        <taxon>Fungi</taxon>
        <taxon>Dikarya</taxon>
        <taxon>Ascomycota</taxon>
        <taxon>Pezizomycotina</taxon>
        <taxon>Sordariomycetes</taxon>
        <taxon>Hypocreomycetidae</taxon>
        <taxon>Hypocreales</taxon>
        <taxon>Hypocreaceae</taxon>
        <taxon>Trichoderma</taxon>
    </lineage>
</organism>
<dbReference type="PANTHER" id="PTHR34706">
    <property type="entry name" value="SLR1338 PROTEIN"/>
    <property type="match status" value="1"/>
</dbReference>
<comment type="caution">
    <text evidence="3">The sequence shown here is derived from an EMBL/GenBank/DDBJ whole genome shotgun (WGS) entry which is preliminary data.</text>
</comment>
<protein>
    <recommendedName>
        <fullName evidence="2">VWFA domain-containing protein</fullName>
    </recommendedName>
</protein>
<sequence length="308" mass="34029">MRRSSVFGSLRDKLRGESDKNSEKRESKKSLAPNNPFLDPNEAPPAYSALAPPVASGSAPPYLPHITSDDDKYAFLSSFDTIFVVDDSGSMAGHPWREVAEVLRSITPICTAHDKDGIDLYFLNHKSTEDSRDDNKPSGGYYGIDTPEKVQLAFQMARPTGATPTGTRLWNILNPYIAQVDPSKEKKEDIEKVKPINIIVITDGRPTDDPETVIYQCAKKLDSFGAPPHQVGIQFFQIGTDRDATEALRELDDELAKLGVRDMVDTVTWDGKSSDSRKGLTADGILKVVLGAVIRRLDRRPSANQSRR</sequence>
<gene>
    <name evidence="3" type="ORF">TASIC1_0003043400</name>
</gene>
<reference evidence="3 4" key="1">
    <citation type="submission" date="2020-07" db="EMBL/GenBank/DDBJ databases">
        <title>Trichoderma asperellum IC-1 whole genome shotgun sequence.</title>
        <authorList>
            <person name="Kanamasa S."/>
            <person name="Takahashi H."/>
        </authorList>
    </citation>
    <scope>NUCLEOTIDE SEQUENCE [LARGE SCALE GENOMIC DNA]</scope>
    <source>
        <strain evidence="3 4">IC-1</strain>
    </source>
</reference>
<name>A0A6V8QQI1_TRIAP</name>
<dbReference type="InterPro" id="IPR036465">
    <property type="entry name" value="vWFA_dom_sf"/>
</dbReference>
<dbReference type="AlphaFoldDB" id="A0A6V8QQI1"/>
<evidence type="ECO:0000259" key="2">
    <source>
        <dbReference type="PROSITE" id="PS50234"/>
    </source>
</evidence>
<evidence type="ECO:0000313" key="3">
    <source>
        <dbReference type="EMBL" id="GFP54056.1"/>
    </source>
</evidence>
<feature type="compositionally biased region" description="Basic and acidic residues" evidence="1">
    <location>
        <begin position="10"/>
        <end position="29"/>
    </location>
</feature>
<dbReference type="PANTHER" id="PTHR34706:SF1">
    <property type="entry name" value="VWFA DOMAIN-CONTAINING PROTEIN"/>
    <property type="match status" value="1"/>
</dbReference>
<dbReference type="InterPro" id="IPR002035">
    <property type="entry name" value="VWF_A"/>
</dbReference>
<proteinExistence type="predicted"/>
<dbReference type="SMART" id="SM00327">
    <property type="entry name" value="VWA"/>
    <property type="match status" value="1"/>
</dbReference>
<feature type="domain" description="VWFA" evidence="2">
    <location>
        <begin position="80"/>
        <end position="289"/>
    </location>
</feature>
<dbReference type="Gene3D" id="3.40.50.410">
    <property type="entry name" value="von Willebrand factor, type A domain"/>
    <property type="match status" value="1"/>
</dbReference>
<dbReference type="Pfam" id="PF00092">
    <property type="entry name" value="VWA"/>
    <property type="match status" value="1"/>
</dbReference>
<dbReference type="OrthoDB" id="2142040at2759"/>